<dbReference type="Proteomes" id="UP000000605">
    <property type="component" value="Chromosome 2"/>
</dbReference>
<dbReference type="SUPFAM" id="SSF53474">
    <property type="entry name" value="alpha/beta-Hydrolases"/>
    <property type="match status" value="1"/>
</dbReference>
<evidence type="ECO:0000313" key="2">
    <source>
        <dbReference type="Proteomes" id="UP000000605"/>
    </source>
</evidence>
<dbReference type="eggNOG" id="COG1075">
    <property type="taxonomic scope" value="Bacteria"/>
</dbReference>
<sequence>MPARKAGDRSSRDSAAFQHFVKYRYRVYAIGYNWLQSNEKSARDVIEGMDFDDKKTDKKMRLMGIKEIIAENDSGKAIILIHSMGGLVACMAIAMHSAADLMHGVFHNVLPATGAPIAAKRFRTGGGSEGGLNGFINGALLGSNADEFVVMAANAPGALELLPMPDYHNGEPWWIFARLNGEPVMKLPQQGDVYNEFYINPKWYGLVPEQANSLLDPAGIVKKRLESQPIKITEPHRNRGGWLV</sequence>
<organism evidence="1 2">
    <name type="scientific">Burkholderia pseudomallei (strain K96243)</name>
    <dbReference type="NCBI Taxonomy" id="272560"/>
    <lineage>
        <taxon>Bacteria</taxon>
        <taxon>Pseudomonadati</taxon>
        <taxon>Pseudomonadota</taxon>
        <taxon>Betaproteobacteria</taxon>
        <taxon>Burkholderiales</taxon>
        <taxon>Burkholderiaceae</taxon>
        <taxon>Burkholderia</taxon>
        <taxon>pseudomallei group</taxon>
    </lineage>
</organism>
<dbReference type="KEGG" id="bps:BPSS0068"/>
<protein>
    <recommendedName>
        <fullName evidence="3">Alpha/beta hydrolase</fullName>
    </recommendedName>
</protein>
<evidence type="ECO:0000313" key="1">
    <source>
        <dbReference type="EMBL" id="CAH37512.1"/>
    </source>
</evidence>
<evidence type="ECO:0008006" key="3">
    <source>
        <dbReference type="Google" id="ProtNLM"/>
    </source>
</evidence>
<accession>Q63P76</accession>
<reference evidence="1 2" key="1">
    <citation type="journal article" date="2004" name="Proc. Natl. Acad. Sci. U.S.A.">
        <title>Genomic plasticity of the causative agent of melioidosis, Burkholderia pseudomallei.</title>
        <authorList>
            <person name="Holden M.T.G."/>
            <person name="Titball R.W."/>
            <person name="Peacock S.J."/>
            <person name="Cerdeno-Tarraga A.M."/>
            <person name="Atkins T."/>
            <person name="Crossman L.C."/>
            <person name="Pitt T."/>
            <person name="Churcher C."/>
            <person name="Mungall K."/>
            <person name="Bentley S.D."/>
            <person name="Sebaihia M."/>
            <person name="Thomson N.R."/>
            <person name="Bason N."/>
            <person name="Beacham I.R."/>
            <person name="Brooks K."/>
            <person name="Brown K.A."/>
            <person name="Brown N.F."/>
            <person name="Challis G.L."/>
            <person name="Cherevach I."/>
            <person name="Chillingworth T."/>
            <person name="Cronin A."/>
            <person name="Crosset B."/>
            <person name="Davis P."/>
            <person name="DeShazer D."/>
            <person name="Feltwell T."/>
            <person name="Fraser A."/>
            <person name="Hance Z."/>
            <person name="Hauser H."/>
            <person name="Holroyd S."/>
            <person name="Jagels K."/>
            <person name="Keith K.E."/>
            <person name="Maddison M."/>
            <person name="Moule S."/>
            <person name="Price C."/>
            <person name="Quail M.A."/>
            <person name="Rabbinowitsch E."/>
            <person name="Rutherford K."/>
            <person name="Sanders M."/>
            <person name="Simmonds M."/>
            <person name="Songsivilai S."/>
            <person name="Stevens K."/>
            <person name="Tumapa S."/>
            <person name="Vesaratchavest M."/>
            <person name="Whitehead S."/>
            <person name="Yeats C."/>
            <person name="Barrell B.G."/>
            <person name="Oyston P.C.F."/>
            <person name="Parkhill J."/>
        </authorList>
    </citation>
    <scope>NUCLEOTIDE SEQUENCE [LARGE SCALE GENOMIC DNA]</scope>
    <source>
        <strain evidence="1 2">K96243</strain>
    </source>
</reference>
<dbReference type="Gene3D" id="3.40.50.1820">
    <property type="entry name" value="alpha/beta hydrolase"/>
    <property type="match status" value="1"/>
</dbReference>
<keyword evidence="2" id="KW-1185">Reference proteome</keyword>
<dbReference type="PHI-base" id="PHI:10935"/>
<dbReference type="AlphaFoldDB" id="Q63P76"/>
<dbReference type="InterPro" id="IPR029058">
    <property type="entry name" value="AB_hydrolase_fold"/>
</dbReference>
<proteinExistence type="predicted"/>
<dbReference type="STRING" id="272560.BPSS0068"/>
<dbReference type="PATRIC" id="fig|272560.6.peg.3987"/>
<gene>
    <name evidence="1" type="ordered locus">BPSS0068</name>
</gene>
<name>Q63P76_BURPS</name>
<dbReference type="EMBL" id="BX571966">
    <property type="protein sequence ID" value="CAH37512.1"/>
    <property type="molecule type" value="Genomic_DNA"/>
</dbReference>